<dbReference type="NCBIfam" id="TIGR02914">
    <property type="entry name" value="EpsI_fam"/>
    <property type="match status" value="1"/>
</dbReference>
<evidence type="ECO:0000313" key="2">
    <source>
        <dbReference type="Proteomes" id="UP000675920"/>
    </source>
</evidence>
<keyword evidence="2" id="KW-1185">Reference proteome</keyword>
<feature type="domain" description="Methanolan biosynthesis EpsI" evidence="1">
    <location>
        <begin position="17"/>
        <end position="228"/>
    </location>
</feature>
<sequence>MNRALAALPPLPFGLALLLALAMAISPLLSGALAPTRTVEAVGMPLDAGIPTRVADWVVVPSPVAQTGLDLTGDGSGTDNSRPYDQVVMRNYRNGAGDIAMLAIAYARVQRQEVKIHRPDLCYRSQGFALLTVEPARFGFTSIGGRPVIGRRLLAQRAGRLEAVVYWLRTGEQYSDASWDARMQILLDGLDGHVPDGVLVRASRLIASPAEATATWLQLEAFLADIAAGSSDEIRPLLLR</sequence>
<dbReference type="RefSeq" id="WP_028310714.1">
    <property type="nucleotide sequence ID" value="NZ_AXWS01000007.1"/>
</dbReference>
<evidence type="ECO:0000259" key="1">
    <source>
        <dbReference type="Pfam" id="PF11984"/>
    </source>
</evidence>
<dbReference type="AlphaFoldDB" id="A0A8B6X2C2"/>
<dbReference type="Pfam" id="PF11984">
    <property type="entry name" value="DUF3485"/>
    <property type="match status" value="1"/>
</dbReference>
<gene>
    <name evidence="3" type="primary">epsI</name>
</gene>
<accession>A0A8B6X2C2</accession>
<protein>
    <submittedName>
        <fullName evidence="3">Exosortase C-terminal domain/associated protein EpsI</fullName>
    </submittedName>
</protein>
<reference evidence="3" key="1">
    <citation type="journal article" date="2003" name="Microbiology">
        <title>Genes involved in the synthesis of the exopolysaccharide methanolan by the obligate methylotroph Methylobacillus sp strain 12S.</title>
        <authorList>
            <person name="Yoshida T."/>
            <person name="Ayabe Y."/>
            <person name="Yasunaga M."/>
            <person name="Usami Y."/>
            <person name="Habe H."/>
            <person name="Nojiri H."/>
            <person name="Omori T."/>
        </authorList>
    </citation>
    <scope>NUCLEOTIDE SEQUENCE</scope>
</reference>
<organism evidence="2 3">
    <name type="scientific">Derxia gummosa DSM 723</name>
    <dbReference type="NCBI Taxonomy" id="1121388"/>
    <lineage>
        <taxon>Bacteria</taxon>
        <taxon>Pseudomonadati</taxon>
        <taxon>Pseudomonadota</taxon>
        <taxon>Betaproteobacteria</taxon>
        <taxon>Burkholderiales</taxon>
        <taxon>Alcaligenaceae</taxon>
        <taxon>Derxia</taxon>
    </lineage>
</organism>
<reference evidence="3" key="2">
    <citation type="journal article" date="2006" name="BMC Biol.">
        <title>Exopolysaccharide-associated protein sorting in environmental organisms: the PEP-CTERM/EpsH system. Application of a novel phylogenetic profiling heuristic.</title>
        <authorList>
            <person name="Haft D.H."/>
            <person name="Paulsen I.T."/>
            <person name="Ward N."/>
            <person name="Selengut J.D."/>
        </authorList>
    </citation>
    <scope>NUCLEOTIDE SEQUENCE</scope>
</reference>
<evidence type="ECO:0000313" key="3">
    <source>
        <dbReference type="RefSeq" id="WP_028310714.1"/>
    </source>
</evidence>
<name>A0A8B6X2C2_9BURK</name>
<dbReference type="Proteomes" id="UP000675920">
    <property type="component" value="Unplaced"/>
</dbReference>
<proteinExistence type="predicted"/>
<reference evidence="3" key="3">
    <citation type="submission" date="2025-08" db="UniProtKB">
        <authorList>
            <consortium name="RefSeq"/>
        </authorList>
    </citation>
    <scope>IDENTIFICATION</scope>
</reference>
<dbReference type="OrthoDB" id="8583485at2"/>
<dbReference type="InterPro" id="IPR014263">
    <property type="entry name" value="Methanolan_biosynth_EpsI"/>
</dbReference>